<evidence type="ECO:0000259" key="15">
    <source>
        <dbReference type="Pfam" id="PF01292"/>
    </source>
</evidence>
<gene>
    <name evidence="16" type="ORF">NF685_07355</name>
</gene>
<dbReference type="InterPro" id="IPR011577">
    <property type="entry name" value="Cyt_b561_bac/Ni-Hgenase"/>
</dbReference>
<name>A0ABT1CIN5_9PROT</name>
<protein>
    <submittedName>
        <fullName evidence="16">Cytochrome b</fullName>
    </submittedName>
</protein>
<dbReference type="RefSeq" id="WP_252849161.1">
    <property type="nucleotide sequence ID" value="NZ_BAPW01000010.1"/>
</dbReference>
<feature type="transmembrane region" description="Helical" evidence="14">
    <location>
        <begin position="79"/>
        <end position="96"/>
    </location>
</feature>
<feature type="region of interest" description="Disordered" evidence="13">
    <location>
        <begin position="1"/>
        <end position="21"/>
    </location>
</feature>
<feature type="transmembrane region" description="Helical" evidence="14">
    <location>
        <begin position="125"/>
        <end position="151"/>
    </location>
</feature>
<keyword evidence="10" id="KW-0408">Iron</keyword>
<dbReference type="PANTHER" id="PTHR30529:SF1">
    <property type="entry name" value="CYTOCHROME B561 HOMOLOG 2"/>
    <property type="match status" value="1"/>
</dbReference>
<evidence type="ECO:0000256" key="1">
    <source>
        <dbReference type="ARBA" id="ARBA00001970"/>
    </source>
</evidence>
<evidence type="ECO:0000313" key="16">
    <source>
        <dbReference type="EMBL" id="MCO6159839.1"/>
    </source>
</evidence>
<dbReference type="InterPro" id="IPR052168">
    <property type="entry name" value="Cytochrome_b561_oxidase"/>
</dbReference>
<keyword evidence="4" id="KW-1003">Cell membrane</keyword>
<keyword evidence="9 14" id="KW-1133">Transmembrane helix</keyword>
<comment type="caution">
    <text evidence="16">The sequence shown here is derived from an EMBL/GenBank/DDBJ whole genome shotgun (WGS) entry which is preliminary data.</text>
</comment>
<dbReference type="InterPro" id="IPR016174">
    <property type="entry name" value="Di-haem_cyt_TM"/>
</dbReference>
<evidence type="ECO:0000256" key="5">
    <source>
        <dbReference type="ARBA" id="ARBA00022617"/>
    </source>
</evidence>
<dbReference type="Gene3D" id="1.20.950.20">
    <property type="entry name" value="Transmembrane di-heme cytochromes, Chain C"/>
    <property type="match status" value="1"/>
</dbReference>
<feature type="transmembrane region" description="Helical" evidence="14">
    <location>
        <begin position="171"/>
        <end position="195"/>
    </location>
</feature>
<feature type="transmembrane region" description="Helical" evidence="14">
    <location>
        <begin position="40"/>
        <end position="59"/>
    </location>
</feature>
<evidence type="ECO:0000256" key="4">
    <source>
        <dbReference type="ARBA" id="ARBA00022475"/>
    </source>
</evidence>
<accession>A0ABT1CIN5</accession>
<evidence type="ECO:0000256" key="3">
    <source>
        <dbReference type="ARBA" id="ARBA00022448"/>
    </source>
</evidence>
<dbReference type="Pfam" id="PF01292">
    <property type="entry name" value="Ni_hydr_CYTB"/>
    <property type="match status" value="1"/>
</dbReference>
<feature type="domain" description="Cytochrome b561 bacterial/Ni-hydrogenase" evidence="15">
    <location>
        <begin position="33"/>
        <end position="211"/>
    </location>
</feature>
<evidence type="ECO:0000256" key="13">
    <source>
        <dbReference type="SAM" id="MobiDB-lite"/>
    </source>
</evidence>
<organism evidence="16 17">
    <name type="scientific">Asaia lannensis NBRC 102526</name>
    <dbReference type="NCBI Taxonomy" id="1307926"/>
    <lineage>
        <taxon>Bacteria</taxon>
        <taxon>Pseudomonadati</taxon>
        <taxon>Pseudomonadota</taxon>
        <taxon>Alphaproteobacteria</taxon>
        <taxon>Acetobacterales</taxon>
        <taxon>Acetobacteraceae</taxon>
        <taxon>Asaia</taxon>
    </lineage>
</organism>
<keyword evidence="5" id="KW-0349">Heme</keyword>
<keyword evidence="3" id="KW-0813">Transport</keyword>
<evidence type="ECO:0000256" key="12">
    <source>
        <dbReference type="ARBA" id="ARBA00037975"/>
    </source>
</evidence>
<evidence type="ECO:0000256" key="9">
    <source>
        <dbReference type="ARBA" id="ARBA00022989"/>
    </source>
</evidence>
<evidence type="ECO:0000256" key="10">
    <source>
        <dbReference type="ARBA" id="ARBA00023004"/>
    </source>
</evidence>
<dbReference type="Proteomes" id="UP001523401">
    <property type="component" value="Unassembled WGS sequence"/>
</dbReference>
<evidence type="ECO:0000256" key="2">
    <source>
        <dbReference type="ARBA" id="ARBA00004651"/>
    </source>
</evidence>
<keyword evidence="17" id="KW-1185">Reference proteome</keyword>
<reference evidence="16 17" key="1">
    <citation type="submission" date="2022-06" db="EMBL/GenBank/DDBJ databases">
        <title>Whole-genome of Asaia lannensis strain LMG 27011T.</title>
        <authorList>
            <person name="Sombolestani A."/>
        </authorList>
    </citation>
    <scope>NUCLEOTIDE SEQUENCE [LARGE SCALE GENOMIC DNA]</scope>
    <source>
        <strain evidence="16 17">NBRC 102526</strain>
    </source>
</reference>
<comment type="cofactor">
    <cofactor evidence="1">
        <name>heme b</name>
        <dbReference type="ChEBI" id="CHEBI:60344"/>
    </cofactor>
</comment>
<dbReference type="SUPFAM" id="SSF81342">
    <property type="entry name" value="Transmembrane di-heme cytochromes"/>
    <property type="match status" value="1"/>
</dbReference>
<evidence type="ECO:0000256" key="8">
    <source>
        <dbReference type="ARBA" id="ARBA00022982"/>
    </source>
</evidence>
<dbReference type="EMBL" id="JAMXQU010000004">
    <property type="protein sequence ID" value="MCO6159839.1"/>
    <property type="molecule type" value="Genomic_DNA"/>
</dbReference>
<evidence type="ECO:0000256" key="14">
    <source>
        <dbReference type="SAM" id="Phobius"/>
    </source>
</evidence>
<evidence type="ECO:0000256" key="7">
    <source>
        <dbReference type="ARBA" id="ARBA00022723"/>
    </source>
</evidence>
<dbReference type="PANTHER" id="PTHR30529">
    <property type="entry name" value="CYTOCHROME B561"/>
    <property type="match status" value="1"/>
</dbReference>
<comment type="similarity">
    <text evidence="12">Belongs to the cytochrome b561 family.</text>
</comment>
<sequence>MKRGPASPDRAGSNPAQPASASSVPVLSVTGVRYTAIAMILHWVMAIGILALLGIGLVMVHGSLDPGTMFRLFQLHKSIGITVLLAALLRLVWRLFHHPPVLPSGMRALEKRLARFGHWALYGEMLFLPLSGWALVSSSVFAIPTVLYGVIPWPDLPYLPHLADKKPVEDFFATLHAYGAWGLIVLIALHVGAALRHHFMLRDDVLRRMLPWRAIPVSAKEKP</sequence>
<keyword evidence="11 14" id="KW-0472">Membrane</keyword>
<keyword evidence="8" id="KW-0249">Electron transport</keyword>
<proteinExistence type="inferred from homology"/>
<keyword evidence="6 14" id="KW-0812">Transmembrane</keyword>
<keyword evidence="7" id="KW-0479">Metal-binding</keyword>
<evidence type="ECO:0000313" key="17">
    <source>
        <dbReference type="Proteomes" id="UP001523401"/>
    </source>
</evidence>
<evidence type="ECO:0000256" key="6">
    <source>
        <dbReference type="ARBA" id="ARBA00022692"/>
    </source>
</evidence>
<evidence type="ECO:0000256" key="11">
    <source>
        <dbReference type="ARBA" id="ARBA00023136"/>
    </source>
</evidence>
<comment type="subcellular location">
    <subcellularLocation>
        <location evidence="2">Cell membrane</location>
        <topology evidence="2">Multi-pass membrane protein</topology>
    </subcellularLocation>
</comment>